<dbReference type="SUPFAM" id="SSF144232">
    <property type="entry name" value="HIT/MYND zinc finger-like"/>
    <property type="match status" value="1"/>
</dbReference>
<dbReference type="Pfam" id="PF01753">
    <property type="entry name" value="zf-MYND"/>
    <property type="match status" value="1"/>
</dbReference>
<reference evidence="6 7" key="1">
    <citation type="journal article" date="2024" name="J Genomics">
        <title>Draft genome sequencing and assembly of Favolaschia claudopus CIRM-BRFM 2984 isolated from oak limbs.</title>
        <authorList>
            <person name="Navarro D."/>
            <person name="Drula E."/>
            <person name="Chaduli D."/>
            <person name="Cazenave R."/>
            <person name="Ahrendt S."/>
            <person name="Wang J."/>
            <person name="Lipzen A."/>
            <person name="Daum C."/>
            <person name="Barry K."/>
            <person name="Grigoriev I.V."/>
            <person name="Favel A."/>
            <person name="Rosso M.N."/>
            <person name="Martin F."/>
        </authorList>
    </citation>
    <scope>NUCLEOTIDE SEQUENCE [LARGE SCALE GENOMIC DNA]</scope>
    <source>
        <strain evidence="6 7">CIRM-BRFM 2984</strain>
    </source>
</reference>
<keyword evidence="1" id="KW-0479">Metal-binding</keyword>
<evidence type="ECO:0000259" key="5">
    <source>
        <dbReference type="PROSITE" id="PS50865"/>
    </source>
</evidence>
<keyword evidence="2 4" id="KW-0863">Zinc-finger</keyword>
<dbReference type="InterPro" id="IPR002893">
    <property type="entry name" value="Znf_MYND"/>
</dbReference>
<protein>
    <recommendedName>
        <fullName evidence="5">MYND-type domain-containing protein</fullName>
    </recommendedName>
</protein>
<dbReference type="EMBL" id="JAWWNJ010000036">
    <property type="protein sequence ID" value="KAK7023316.1"/>
    <property type="molecule type" value="Genomic_DNA"/>
</dbReference>
<dbReference type="GO" id="GO:0008270">
    <property type="term" value="F:zinc ion binding"/>
    <property type="evidence" value="ECO:0007669"/>
    <property type="project" value="UniProtKB-KW"/>
</dbReference>
<evidence type="ECO:0000313" key="7">
    <source>
        <dbReference type="Proteomes" id="UP001362999"/>
    </source>
</evidence>
<evidence type="ECO:0000256" key="1">
    <source>
        <dbReference type="ARBA" id="ARBA00022723"/>
    </source>
</evidence>
<keyword evidence="7" id="KW-1185">Reference proteome</keyword>
<evidence type="ECO:0000256" key="4">
    <source>
        <dbReference type="PROSITE-ProRule" id="PRU00134"/>
    </source>
</evidence>
<evidence type="ECO:0000313" key="6">
    <source>
        <dbReference type="EMBL" id="KAK7023316.1"/>
    </source>
</evidence>
<keyword evidence="3" id="KW-0862">Zinc</keyword>
<proteinExistence type="predicted"/>
<accession>A0AAW0BC77</accession>
<dbReference type="Gene3D" id="6.10.140.2220">
    <property type="match status" value="1"/>
</dbReference>
<dbReference type="PROSITE" id="PS50865">
    <property type="entry name" value="ZF_MYND_2"/>
    <property type="match status" value="1"/>
</dbReference>
<comment type="caution">
    <text evidence="6">The sequence shown here is derived from an EMBL/GenBank/DDBJ whole genome shotgun (WGS) entry which is preliminary data.</text>
</comment>
<organism evidence="6 7">
    <name type="scientific">Favolaschia claudopus</name>
    <dbReference type="NCBI Taxonomy" id="2862362"/>
    <lineage>
        <taxon>Eukaryota</taxon>
        <taxon>Fungi</taxon>
        <taxon>Dikarya</taxon>
        <taxon>Basidiomycota</taxon>
        <taxon>Agaricomycotina</taxon>
        <taxon>Agaricomycetes</taxon>
        <taxon>Agaricomycetidae</taxon>
        <taxon>Agaricales</taxon>
        <taxon>Marasmiineae</taxon>
        <taxon>Mycenaceae</taxon>
        <taxon>Favolaschia</taxon>
    </lineage>
</organism>
<name>A0AAW0BC77_9AGAR</name>
<gene>
    <name evidence="6" type="ORF">R3P38DRAFT_1105082</name>
</gene>
<feature type="domain" description="MYND-type" evidence="5">
    <location>
        <begin position="418"/>
        <end position="460"/>
    </location>
</feature>
<evidence type="ECO:0000256" key="3">
    <source>
        <dbReference type="ARBA" id="ARBA00022833"/>
    </source>
</evidence>
<evidence type="ECO:0000256" key="2">
    <source>
        <dbReference type="ARBA" id="ARBA00022771"/>
    </source>
</evidence>
<dbReference type="AlphaFoldDB" id="A0AAW0BC77"/>
<sequence length="647" mass="72456">MHESLDPKNYPGIAPRIRESAVVAASGDGHELITLAEREGPSIQKFLLALLYKNLSTTAPLIPRLEQALDSAGTNDELRLLEACASRVLHSLWGVSLLRYGCLDHGAFRDVWPTGWKWIHFLDKYRELIAAVLPSFDVPHLYYTSMSFIGTLADDTWVADVLDTQCQPRKLFARAWVCLLDSDYAIDHFSFRYLGINMRRSTEGFHGPWDEIIEGVGGEKAVLAAIVVDYVERVTSHATISLDLQYLAFVAYLIQGLFTDAHFMESLCEQGAVKIITCAICKLAPDLCSTESIEGLYALLGILRFCIRTGAGYHWVAHSLRSGLVSAIALCGPSGSMEDAYPEWLDWLVQTMTHGLLFKSVLLEVRAEWPNITAAHNTLQGHTIFEKWDIFTRLAGIQLEVLAAYEEGEFPRHRVCSNAKCAMVAEKTNFRRCSACSVSLYCSTVCQRQDWQLGQHLDYCRRYKFVQLSAPSGHDAQERSFLRAVLSESYMLLRRTAMKRRIEVARCFPGRTPLFLFDFTRPSAAYSMHCMFGVLPDNDHTRIFADMVQRSGGRLELHAMRIQQGGIQSRSYLIPLHFDTGATVATLEKLATAESPETDIAEIEKILHSTAFEVYGDFLGDLEKLGISLTLATSDSEPAWEGVSVPL</sequence>
<dbReference type="Proteomes" id="UP001362999">
    <property type="component" value="Unassembled WGS sequence"/>
</dbReference>